<proteinExistence type="inferred from homology"/>
<evidence type="ECO:0000256" key="12">
    <source>
        <dbReference type="SAM" id="SignalP"/>
    </source>
</evidence>
<dbReference type="InterPro" id="IPR036942">
    <property type="entry name" value="Beta-barrel_TonB_sf"/>
</dbReference>
<keyword evidence="3 10" id="KW-1134">Transmembrane beta strand</keyword>
<dbReference type="Gene3D" id="2.170.130.10">
    <property type="entry name" value="TonB-dependent receptor, plug domain"/>
    <property type="match status" value="1"/>
</dbReference>
<dbReference type="NCBIfam" id="TIGR04056">
    <property type="entry name" value="OMP_RagA_SusC"/>
    <property type="match status" value="1"/>
</dbReference>
<evidence type="ECO:0000256" key="6">
    <source>
        <dbReference type="ARBA" id="ARBA00023077"/>
    </source>
</evidence>
<dbReference type="InterPro" id="IPR012910">
    <property type="entry name" value="Plug_dom"/>
</dbReference>
<evidence type="ECO:0000256" key="3">
    <source>
        <dbReference type="ARBA" id="ARBA00022452"/>
    </source>
</evidence>
<dbReference type="NCBIfam" id="TIGR04057">
    <property type="entry name" value="SusC_RagA_signa"/>
    <property type="match status" value="1"/>
</dbReference>
<comment type="caution">
    <text evidence="15">The sequence shown here is derived from an EMBL/GenBank/DDBJ whole genome shotgun (WGS) entry which is preliminary data.</text>
</comment>
<dbReference type="InterPro" id="IPR023996">
    <property type="entry name" value="TonB-dep_OMP_SusC/RagA"/>
</dbReference>
<gene>
    <name evidence="15" type="ORF">DWY20_01235</name>
</gene>
<feature type="signal peptide" evidence="12">
    <location>
        <begin position="1"/>
        <end position="37"/>
    </location>
</feature>
<dbReference type="Pfam" id="PF00593">
    <property type="entry name" value="TonB_dep_Rec_b-barrel"/>
    <property type="match status" value="1"/>
</dbReference>
<keyword evidence="7 10" id="KW-0472">Membrane</keyword>
<evidence type="ECO:0000313" key="16">
    <source>
        <dbReference type="Proteomes" id="UP000285864"/>
    </source>
</evidence>
<evidence type="ECO:0000256" key="5">
    <source>
        <dbReference type="ARBA" id="ARBA00022729"/>
    </source>
</evidence>
<dbReference type="GO" id="GO:0009279">
    <property type="term" value="C:cell outer membrane"/>
    <property type="evidence" value="ECO:0007669"/>
    <property type="project" value="UniProtKB-SubCell"/>
</dbReference>
<feature type="domain" description="TonB-dependent receptor plug" evidence="14">
    <location>
        <begin position="219"/>
        <end position="342"/>
    </location>
</feature>
<keyword evidence="9 10" id="KW-0998">Cell outer membrane</keyword>
<organism evidence="15 16">
    <name type="scientific">Phocaeicola coprocola</name>
    <dbReference type="NCBI Taxonomy" id="310298"/>
    <lineage>
        <taxon>Bacteria</taxon>
        <taxon>Pseudomonadati</taxon>
        <taxon>Bacteroidota</taxon>
        <taxon>Bacteroidia</taxon>
        <taxon>Bacteroidales</taxon>
        <taxon>Bacteroidaceae</taxon>
        <taxon>Phocaeicola</taxon>
    </lineage>
</organism>
<dbReference type="EMBL" id="QRUU01000003">
    <property type="protein sequence ID" value="RGR99960.1"/>
    <property type="molecule type" value="Genomic_DNA"/>
</dbReference>
<dbReference type="FunFam" id="2.60.40.1120:FF:000003">
    <property type="entry name" value="Outer membrane protein Omp121"/>
    <property type="match status" value="1"/>
</dbReference>
<dbReference type="InterPro" id="IPR000531">
    <property type="entry name" value="Beta-barrel_TonB"/>
</dbReference>
<dbReference type="InterPro" id="IPR023997">
    <property type="entry name" value="TonB-dep_OMP_SusC/RagA_CS"/>
</dbReference>
<evidence type="ECO:0000259" key="13">
    <source>
        <dbReference type="Pfam" id="PF00593"/>
    </source>
</evidence>
<dbReference type="PROSITE" id="PS52016">
    <property type="entry name" value="TONB_DEPENDENT_REC_3"/>
    <property type="match status" value="1"/>
</dbReference>
<evidence type="ECO:0000256" key="7">
    <source>
        <dbReference type="ARBA" id="ARBA00023136"/>
    </source>
</evidence>
<evidence type="ECO:0000256" key="1">
    <source>
        <dbReference type="ARBA" id="ARBA00004571"/>
    </source>
</evidence>
<evidence type="ECO:0000256" key="11">
    <source>
        <dbReference type="RuleBase" id="RU003357"/>
    </source>
</evidence>
<dbReference type="Gene3D" id="2.40.170.20">
    <property type="entry name" value="TonB-dependent receptor, beta-barrel domain"/>
    <property type="match status" value="1"/>
</dbReference>
<comment type="similarity">
    <text evidence="10 11">Belongs to the TonB-dependent receptor family.</text>
</comment>
<dbReference type="GO" id="GO:0044718">
    <property type="term" value="P:siderophore transmembrane transport"/>
    <property type="evidence" value="ECO:0007669"/>
    <property type="project" value="TreeGrafter"/>
</dbReference>
<evidence type="ECO:0000256" key="9">
    <source>
        <dbReference type="ARBA" id="ARBA00023237"/>
    </source>
</evidence>
<feature type="chain" id="PRO_5019378183" evidence="12">
    <location>
        <begin position="38"/>
        <end position="1111"/>
    </location>
</feature>
<dbReference type="InterPro" id="IPR039426">
    <property type="entry name" value="TonB-dep_rcpt-like"/>
</dbReference>
<keyword evidence="8" id="KW-0675">Receptor</keyword>
<name>A0A412GYF2_9BACT</name>
<dbReference type="Proteomes" id="UP000285864">
    <property type="component" value="Unassembled WGS sequence"/>
</dbReference>
<dbReference type="SUPFAM" id="SSF49464">
    <property type="entry name" value="Carboxypeptidase regulatory domain-like"/>
    <property type="match status" value="1"/>
</dbReference>
<keyword evidence="2 10" id="KW-0813">Transport</keyword>
<dbReference type="PANTHER" id="PTHR30069">
    <property type="entry name" value="TONB-DEPENDENT OUTER MEMBRANE RECEPTOR"/>
    <property type="match status" value="1"/>
</dbReference>
<dbReference type="PANTHER" id="PTHR30069:SF29">
    <property type="entry name" value="HEMOGLOBIN AND HEMOGLOBIN-HAPTOGLOBIN-BINDING PROTEIN 1-RELATED"/>
    <property type="match status" value="1"/>
</dbReference>
<keyword evidence="16" id="KW-1185">Reference proteome</keyword>
<comment type="subcellular location">
    <subcellularLocation>
        <location evidence="1 10">Cell outer membrane</location>
        <topology evidence="1 10">Multi-pass membrane protein</topology>
    </subcellularLocation>
</comment>
<dbReference type="Pfam" id="PF13715">
    <property type="entry name" value="CarbopepD_reg_2"/>
    <property type="match status" value="1"/>
</dbReference>
<evidence type="ECO:0000256" key="8">
    <source>
        <dbReference type="ARBA" id="ARBA00023170"/>
    </source>
</evidence>
<evidence type="ECO:0000256" key="2">
    <source>
        <dbReference type="ARBA" id="ARBA00022448"/>
    </source>
</evidence>
<evidence type="ECO:0000259" key="14">
    <source>
        <dbReference type="Pfam" id="PF07715"/>
    </source>
</evidence>
<protein>
    <submittedName>
        <fullName evidence="15">SusC/RagA family TonB-linked outer membrane protein</fullName>
    </submittedName>
</protein>
<keyword evidence="4 10" id="KW-0812">Transmembrane</keyword>
<keyword evidence="6 11" id="KW-0798">TonB box</keyword>
<dbReference type="Gene3D" id="3.55.50.30">
    <property type="match status" value="1"/>
</dbReference>
<dbReference type="Gene3D" id="2.60.40.1120">
    <property type="entry name" value="Carboxypeptidase-like, regulatory domain"/>
    <property type="match status" value="1"/>
</dbReference>
<dbReference type="AlphaFoldDB" id="A0A412GYF2"/>
<reference evidence="15 16" key="1">
    <citation type="submission" date="2018-08" db="EMBL/GenBank/DDBJ databases">
        <title>A genome reference for cultivated species of the human gut microbiota.</title>
        <authorList>
            <person name="Zou Y."/>
            <person name="Xue W."/>
            <person name="Luo G."/>
        </authorList>
    </citation>
    <scope>NUCLEOTIDE SEQUENCE [LARGE SCALE GENOMIC DNA]</scope>
    <source>
        <strain evidence="15 16">AF24-2</strain>
    </source>
</reference>
<accession>A0A412GYF2</accession>
<evidence type="ECO:0000256" key="10">
    <source>
        <dbReference type="PROSITE-ProRule" id="PRU01360"/>
    </source>
</evidence>
<dbReference type="InterPro" id="IPR037066">
    <property type="entry name" value="Plug_dom_sf"/>
</dbReference>
<dbReference type="Pfam" id="PF07715">
    <property type="entry name" value="Plug"/>
    <property type="match status" value="1"/>
</dbReference>
<dbReference type="InterPro" id="IPR008969">
    <property type="entry name" value="CarboxyPept-like_regulatory"/>
</dbReference>
<dbReference type="GO" id="GO:0015344">
    <property type="term" value="F:siderophore uptake transmembrane transporter activity"/>
    <property type="evidence" value="ECO:0007669"/>
    <property type="project" value="TreeGrafter"/>
</dbReference>
<dbReference type="RefSeq" id="WP_118482810.1">
    <property type="nucleotide sequence ID" value="NZ_DBFVTT010000045.1"/>
</dbReference>
<evidence type="ECO:0000256" key="4">
    <source>
        <dbReference type="ARBA" id="ARBA00022692"/>
    </source>
</evidence>
<sequence>MKIKHQFTDLHKDSKKRSKICLLCASLCMFTFTGGYAQTGKVSLNLNNASVKELFTAIEKQTPYRFSYRDVEVNGKTGISLSVKNEELKDLLTNELAKQNLSYKVSGNKIVITPIKKKSDKKQPTNISGKVVDANGEPIIGATIKEEGTSNGAITDFDGNYSLTVSSPDAILQFSYVGYKSEEFMADKGVINVTMREDTERLDEVVVTALGIKRAEKALSYNVQQVKSEELVRVKDANFVNSLNGKIAGVSINKSASGVGGATRVVMRGAKSIEGDNNALYVVDGIPLFNTNMGNTDSGIMGEGKAGTEGIADFNPEDIESISVLSGPSAAALYGSSAANGVILITTKKGKEGKLQLSFSSSTEFSKAYMTPEFQNTYGNKKDMYESWGEKLATPSDYDPKKDFFNTGTNFINSLTLTTGTKQNQTFASISSTNSDGIVPNNSYNRLNFTIRNTSTFLNDKLQLDLGASYIKQDDKNMVSQGQYWNPVMAAYLFPRGENFEEIKTFERFDDSRKIPVQYWPIAESTYASQNPYWTAFRNVSTNNKSRYMFNVGLTYKITDWINLAARYRMDDTYVKFERKIYASSDQVFAEGTKGHYEYSNYNDRQEYADFMVNINKQIKDFNISANLGWSYSNYWALERGYKGTLLKVPNKFAVSNIDPSNGRTSEKGGDSRIRNHAIFGNVELGWKSMLYLTLTGRNDWNSRLVNTNEESFFYPSIGLSGIISEMVQLPEFISYLKVRGSYTEVGAPVSRSGLTPGTVTTPIVGGIPSPTYIYPFTDFKAERTKSYEVGVSLRLWNKFSAEVTYYKSNTYNQTFLGDLPEFTGYQKIYLQAGNVENRGWEASFGYNDKFKNGLAVSSTFTFSKNINEIKEMVKDYHTDLMEAPINIPEVLKDNGRVILKEGGSIHDIYANTFFKKDSQGYVEVKSDGTFGLERGEPVYLGKTSPDFNMGWNNALSYKGFGFSFLINGRFGGVVTSSTEAILDRFGVSKRSAEARDAGGALFPGQGRVDAKTYYQMIGTGGYETSGYYLYSATNIRLQEMTFSYTMPDKWFANVLKDVTVSFIANNPWMLYCKAPFDPELTPSTSTYGQGNDYFMQPSVRSFGFGIKFKL</sequence>
<keyword evidence="5 12" id="KW-0732">Signal</keyword>
<dbReference type="SUPFAM" id="SSF56935">
    <property type="entry name" value="Porins"/>
    <property type="match status" value="1"/>
</dbReference>
<feature type="domain" description="TonB-dependent receptor-like beta-barrel" evidence="13">
    <location>
        <begin position="510"/>
        <end position="868"/>
    </location>
</feature>
<evidence type="ECO:0000313" key="15">
    <source>
        <dbReference type="EMBL" id="RGR99960.1"/>
    </source>
</evidence>